<dbReference type="EMBL" id="WXWW01000225">
    <property type="protein sequence ID" value="NAW66616.1"/>
    <property type="molecule type" value="Genomic_DNA"/>
</dbReference>
<organism evidence="1 2">
    <name type="scientific">Photobacterium halotolerans</name>
    <dbReference type="NCBI Taxonomy" id="265726"/>
    <lineage>
        <taxon>Bacteria</taxon>
        <taxon>Pseudomonadati</taxon>
        <taxon>Pseudomonadota</taxon>
        <taxon>Gammaproteobacteria</taxon>
        <taxon>Vibrionales</taxon>
        <taxon>Vibrionaceae</taxon>
        <taxon>Photobacterium</taxon>
    </lineage>
</organism>
<accession>A0A7X5AUN6</accession>
<name>A0A7X5AUN6_9GAMM</name>
<comment type="caution">
    <text evidence="1">The sequence shown here is derived from an EMBL/GenBank/DDBJ whole genome shotgun (WGS) entry which is preliminary data.</text>
</comment>
<protein>
    <submittedName>
        <fullName evidence="1">Uncharacterized protein</fullName>
    </submittedName>
</protein>
<gene>
    <name evidence="1" type="ORF">CAG72_15485</name>
</gene>
<sequence>MDFQQRIWVVNVRESRFQDESFIVSEDSFTTPLQWMSKKGYSEKMLSEVESMKRSQVLEFTLGDSQHRVMRVK</sequence>
<evidence type="ECO:0000313" key="1">
    <source>
        <dbReference type="EMBL" id="NAW66616.1"/>
    </source>
</evidence>
<dbReference type="Proteomes" id="UP000465712">
    <property type="component" value="Unassembled WGS sequence"/>
</dbReference>
<proteinExistence type="predicted"/>
<dbReference type="RefSeq" id="WP_161446101.1">
    <property type="nucleotide sequence ID" value="NZ_WXWW01000225.1"/>
</dbReference>
<evidence type="ECO:0000313" key="2">
    <source>
        <dbReference type="Proteomes" id="UP000465712"/>
    </source>
</evidence>
<reference evidence="1 2" key="1">
    <citation type="submission" date="2017-05" db="EMBL/GenBank/DDBJ databases">
        <title>High clonality and local adaptation shapes Vibrionaceae linages within an endangered oasis.</title>
        <authorList>
            <person name="Vazquez-Rosas-Landa M."/>
        </authorList>
    </citation>
    <scope>NUCLEOTIDE SEQUENCE [LARGE SCALE GENOMIC DNA]</scope>
    <source>
        <strain evidence="1 2">P46_P4S1P180</strain>
    </source>
</reference>
<dbReference type="AlphaFoldDB" id="A0A7X5AUN6"/>